<comment type="caution">
    <text evidence="2">The sequence shown here is derived from an EMBL/GenBank/DDBJ whole genome shotgun (WGS) entry which is preliminary data.</text>
</comment>
<dbReference type="EMBL" id="RXYK01000003">
    <property type="protein sequence ID" value="RTY39080.1"/>
    <property type="molecule type" value="Genomic_DNA"/>
</dbReference>
<name>A0A3S0U1Y1_CHLPH</name>
<dbReference type="AlphaFoldDB" id="A0A3S0U1Y1"/>
<reference evidence="2 3" key="1">
    <citation type="submission" date="2018-12" db="EMBL/GenBank/DDBJ databases">
        <authorList>
            <person name="Lunina O.N."/>
            <person name="Grouzdev D.S."/>
            <person name="Gorlenko V.M."/>
            <person name="Savvichev A.S."/>
        </authorList>
    </citation>
    <scope>NUCLEOTIDE SEQUENCE [LARGE SCALE GENOMIC DNA]</scope>
    <source>
        <strain evidence="2 3">BrKhr-17</strain>
    </source>
</reference>
<feature type="transmembrane region" description="Helical" evidence="1">
    <location>
        <begin position="36"/>
        <end position="53"/>
    </location>
</feature>
<evidence type="ECO:0000256" key="1">
    <source>
        <dbReference type="SAM" id="Phobius"/>
    </source>
</evidence>
<sequence>MEQIVNYFALHPAVLGVSVIVAAVVMFFFLRKLAGLLLLAAAVVVLYAAWLLFSGSDVSPLFHKAEGWLTTALQFVSSLFGS</sequence>
<dbReference type="Proteomes" id="UP000279908">
    <property type="component" value="Unassembled WGS sequence"/>
</dbReference>
<keyword evidence="1" id="KW-0472">Membrane</keyword>
<evidence type="ECO:0000313" key="2">
    <source>
        <dbReference type="EMBL" id="RTY39080.1"/>
    </source>
</evidence>
<feature type="transmembrane region" description="Helical" evidence="1">
    <location>
        <begin position="6"/>
        <end position="29"/>
    </location>
</feature>
<keyword evidence="1" id="KW-0812">Transmembrane</keyword>
<gene>
    <name evidence="2" type="ORF">EKD02_03005</name>
</gene>
<protein>
    <submittedName>
        <fullName evidence="2">Uncharacterized protein</fullName>
    </submittedName>
</protein>
<dbReference type="RefSeq" id="WP_126383739.1">
    <property type="nucleotide sequence ID" value="NZ_RXYK01000003.1"/>
</dbReference>
<organism evidence="2 3">
    <name type="scientific">Chlorobium phaeovibrioides</name>
    <dbReference type="NCBI Taxonomy" id="1094"/>
    <lineage>
        <taxon>Bacteria</taxon>
        <taxon>Pseudomonadati</taxon>
        <taxon>Chlorobiota</taxon>
        <taxon>Chlorobiia</taxon>
        <taxon>Chlorobiales</taxon>
        <taxon>Chlorobiaceae</taxon>
        <taxon>Chlorobium/Pelodictyon group</taxon>
        <taxon>Chlorobium</taxon>
    </lineage>
</organism>
<keyword evidence="1" id="KW-1133">Transmembrane helix</keyword>
<evidence type="ECO:0000313" key="3">
    <source>
        <dbReference type="Proteomes" id="UP000279908"/>
    </source>
</evidence>
<proteinExistence type="predicted"/>
<accession>A0A3S0U1Y1</accession>